<evidence type="ECO:0000313" key="2">
    <source>
        <dbReference type="EMBL" id="HIQ79282.1"/>
    </source>
</evidence>
<feature type="transmembrane region" description="Helical" evidence="1">
    <location>
        <begin position="154"/>
        <end position="173"/>
    </location>
</feature>
<dbReference type="EMBL" id="DVGA01000092">
    <property type="protein sequence ID" value="HIQ79282.1"/>
    <property type="molecule type" value="Genomic_DNA"/>
</dbReference>
<feature type="transmembrane region" description="Helical" evidence="1">
    <location>
        <begin position="205"/>
        <end position="227"/>
    </location>
</feature>
<accession>A0A9D1CSW5</accession>
<feature type="transmembrane region" description="Helical" evidence="1">
    <location>
        <begin position="53"/>
        <end position="76"/>
    </location>
</feature>
<keyword evidence="1" id="KW-0812">Transmembrane</keyword>
<name>A0A9D1CSW5_9FIRM</name>
<proteinExistence type="predicted"/>
<comment type="caution">
    <text evidence="2">The sequence shown here is derived from an EMBL/GenBank/DDBJ whole genome shotgun (WGS) entry which is preliminary data.</text>
</comment>
<keyword evidence="1" id="KW-0472">Membrane</keyword>
<evidence type="ECO:0000313" key="3">
    <source>
        <dbReference type="Proteomes" id="UP000824262"/>
    </source>
</evidence>
<reference evidence="2" key="2">
    <citation type="journal article" date="2021" name="PeerJ">
        <title>Extensive microbial diversity within the chicken gut microbiome revealed by metagenomics and culture.</title>
        <authorList>
            <person name="Gilroy R."/>
            <person name="Ravi A."/>
            <person name="Getino M."/>
            <person name="Pursley I."/>
            <person name="Horton D.L."/>
            <person name="Alikhan N.F."/>
            <person name="Baker D."/>
            <person name="Gharbi K."/>
            <person name="Hall N."/>
            <person name="Watson M."/>
            <person name="Adriaenssens E.M."/>
            <person name="Foster-Nyarko E."/>
            <person name="Jarju S."/>
            <person name="Secka A."/>
            <person name="Antonio M."/>
            <person name="Oren A."/>
            <person name="Chaudhuri R.R."/>
            <person name="La Ragione R."/>
            <person name="Hildebrand F."/>
            <person name="Pallen M.J."/>
        </authorList>
    </citation>
    <scope>NUCLEOTIDE SEQUENCE</scope>
    <source>
        <strain evidence="2">ChiBcolR7-354</strain>
    </source>
</reference>
<feature type="transmembrane region" description="Helical" evidence="1">
    <location>
        <begin position="82"/>
        <end position="103"/>
    </location>
</feature>
<reference evidence="2" key="1">
    <citation type="submission" date="2020-10" db="EMBL/GenBank/DDBJ databases">
        <authorList>
            <person name="Gilroy R."/>
        </authorList>
    </citation>
    <scope>NUCLEOTIDE SEQUENCE</scope>
    <source>
        <strain evidence="2">ChiBcolR7-354</strain>
    </source>
</reference>
<dbReference type="Proteomes" id="UP000824262">
    <property type="component" value="Unassembled WGS sequence"/>
</dbReference>
<feature type="transmembrane region" description="Helical" evidence="1">
    <location>
        <begin position="180"/>
        <end position="199"/>
    </location>
</feature>
<evidence type="ECO:0000256" key="1">
    <source>
        <dbReference type="SAM" id="Phobius"/>
    </source>
</evidence>
<feature type="transmembrane region" description="Helical" evidence="1">
    <location>
        <begin position="124"/>
        <end position="148"/>
    </location>
</feature>
<keyword evidence="1" id="KW-1133">Transmembrane helix</keyword>
<gene>
    <name evidence="2" type="ORF">IAB77_08505</name>
</gene>
<protein>
    <submittedName>
        <fullName evidence="2">Uncharacterized protein</fullName>
    </submittedName>
</protein>
<organism evidence="2 3">
    <name type="scientific">Candidatus Scatomorpha intestinavium</name>
    <dbReference type="NCBI Taxonomy" id="2840922"/>
    <lineage>
        <taxon>Bacteria</taxon>
        <taxon>Bacillati</taxon>
        <taxon>Bacillota</taxon>
        <taxon>Clostridia</taxon>
        <taxon>Eubacteriales</taxon>
        <taxon>Candidatus Scatomorpha</taxon>
    </lineage>
</organism>
<dbReference type="AlphaFoldDB" id="A0A9D1CSW5"/>
<sequence>MKTLELKSALRTAASGNAAAPEELLSLCRREYCSHPRPRRAGRRALVLSQMRFTALPVWALQGALLIFICLVLSAAAPNEDLVPACASISAELAALTLLPFCNRASRFGMREVEAAARFNTPRLMLARLVAVGMGDAVCVSVIALLSGGAAYEVLVLVVMPFLLTCALSLAVLEHAGESAVAVSAALGAVLAAAYWILAGNYTKGLLRISPAVAAMICLAALAALGAECRAMLSEKKLEKELGYES</sequence>